<sequence>MKQRKKHRGVQGHALLYGRSSRAIRIIPGQIDGGTEKRHRPPKKVSKPVTVKQVQKKYKMDESVKKRLDNLQDPLDMMSRSARAQKYEAANSTEKYEYGLSDW</sequence>
<reference evidence="2 3" key="1">
    <citation type="submission" date="2016-11" db="EMBL/GenBank/DDBJ databases">
        <authorList>
            <person name="Jaros S."/>
            <person name="Januszkiewicz K."/>
            <person name="Wedrychowicz H."/>
        </authorList>
    </citation>
    <scope>NUCLEOTIDE SEQUENCE [LARGE SCALE GENOMIC DNA]</scope>
    <source>
        <strain evidence="2 3">KHT3</strain>
    </source>
</reference>
<accession>A0A1M6SDQ9</accession>
<dbReference type="EMBL" id="FRBD01000003">
    <property type="protein sequence ID" value="SHK42805.1"/>
    <property type="molecule type" value="Genomic_DNA"/>
</dbReference>
<evidence type="ECO:0000313" key="2">
    <source>
        <dbReference type="EMBL" id="SHK42805.1"/>
    </source>
</evidence>
<feature type="region of interest" description="Disordered" evidence="1">
    <location>
        <begin position="30"/>
        <end position="58"/>
    </location>
</feature>
<dbReference type="AlphaFoldDB" id="A0A1M6SDQ9"/>
<dbReference type="Proteomes" id="UP000184130">
    <property type="component" value="Unassembled WGS sequence"/>
</dbReference>
<dbReference type="RefSeq" id="WP_073205008.1">
    <property type="nucleotide sequence ID" value="NZ_FRBD01000003.1"/>
</dbReference>
<organism evidence="2 3">
    <name type="scientific">Xylanibacter ruminicola</name>
    <name type="common">Prevotella ruminicola</name>
    <dbReference type="NCBI Taxonomy" id="839"/>
    <lineage>
        <taxon>Bacteria</taxon>
        <taxon>Pseudomonadati</taxon>
        <taxon>Bacteroidota</taxon>
        <taxon>Bacteroidia</taxon>
        <taxon>Bacteroidales</taxon>
        <taxon>Prevotellaceae</taxon>
        <taxon>Xylanibacter</taxon>
    </lineage>
</organism>
<evidence type="ECO:0000313" key="3">
    <source>
        <dbReference type="Proteomes" id="UP000184130"/>
    </source>
</evidence>
<gene>
    <name evidence="2" type="ORF">SAMN05216463_103132</name>
</gene>
<feature type="compositionally biased region" description="Basic residues" evidence="1">
    <location>
        <begin position="37"/>
        <end position="46"/>
    </location>
</feature>
<evidence type="ECO:0000256" key="1">
    <source>
        <dbReference type="SAM" id="MobiDB-lite"/>
    </source>
</evidence>
<proteinExistence type="predicted"/>
<name>A0A1M6SDQ9_XYLRU</name>
<protein>
    <submittedName>
        <fullName evidence="2">Uncharacterized protein</fullName>
    </submittedName>
</protein>